<dbReference type="InterPro" id="IPR008271">
    <property type="entry name" value="Ser/Thr_kinase_AS"/>
</dbReference>
<reference evidence="9" key="1">
    <citation type="submission" date="2025-08" db="UniProtKB">
        <authorList>
            <consortium name="RefSeq"/>
        </authorList>
    </citation>
    <scope>IDENTIFICATION</scope>
</reference>
<keyword evidence="1" id="KW-0723">Serine/threonine-protein kinase</keyword>
<evidence type="ECO:0000313" key="9">
    <source>
        <dbReference type="RefSeq" id="XP_055888159.1"/>
    </source>
</evidence>
<dbReference type="PANTHER" id="PTHR24353">
    <property type="entry name" value="CYCLIC NUCLEOTIDE-DEPENDENT PROTEIN KINASE"/>
    <property type="match status" value="1"/>
</dbReference>
<dbReference type="PROSITE" id="PS00108">
    <property type="entry name" value="PROTEIN_KINASE_ST"/>
    <property type="match status" value="1"/>
</dbReference>
<evidence type="ECO:0000256" key="4">
    <source>
        <dbReference type="ARBA" id="ARBA00022777"/>
    </source>
</evidence>
<dbReference type="GO" id="GO:0004674">
    <property type="term" value="F:protein serine/threonine kinase activity"/>
    <property type="evidence" value="ECO:0007669"/>
    <property type="project" value="UniProtKB-KW"/>
</dbReference>
<dbReference type="SMART" id="SM00220">
    <property type="entry name" value="S_TKc"/>
    <property type="match status" value="1"/>
</dbReference>
<dbReference type="Gene3D" id="1.10.510.10">
    <property type="entry name" value="Transferase(Phosphotransferase) domain 1"/>
    <property type="match status" value="1"/>
</dbReference>
<proteinExistence type="predicted"/>
<dbReference type="SUPFAM" id="SSF56112">
    <property type="entry name" value="Protein kinase-like (PK-like)"/>
    <property type="match status" value="1"/>
</dbReference>
<evidence type="ECO:0000256" key="2">
    <source>
        <dbReference type="ARBA" id="ARBA00022679"/>
    </source>
</evidence>
<dbReference type="RefSeq" id="XP_055888159.1">
    <property type="nucleotide sequence ID" value="XM_056032184.1"/>
</dbReference>
<name>A0A9W3ALZ4_BIOGL</name>
<dbReference type="AlphaFoldDB" id="A0A9W3ALZ4"/>
<dbReference type="Proteomes" id="UP001165740">
    <property type="component" value="Chromosome 6"/>
</dbReference>
<feature type="region of interest" description="Disordered" evidence="6">
    <location>
        <begin position="1"/>
        <end position="37"/>
    </location>
</feature>
<evidence type="ECO:0000256" key="5">
    <source>
        <dbReference type="ARBA" id="ARBA00022840"/>
    </source>
</evidence>
<feature type="domain" description="Protein kinase" evidence="7">
    <location>
        <begin position="121"/>
        <end position="373"/>
    </location>
</feature>
<accession>A0A9W3ALZ4</accession>
<keyword evidence="8" id="KW-1185">Reference proteome</keyword>
<protein>
    <submittedName>
        <fullName evidence="9">Uncharacterized protein LOC106078149</fullName>
    </submittedName>
</protein>
<dbReference type="InterPro" id="IPR000719">
    <property type="entry name" value="Prot_kinase_dom"/>
</dbReference>
<dbReference type="GeneID" id="106078149"/>
<dbReference type="OrthoDB" id="6045096at2759"/>
<keyword evidence="2" id="KW-0808">Transferase</keyword>
<feature type="compositionally biased region" description="Polar residues" evidence="6">
    <location>
        <begin position="16"/>
        <end position="26"/>
    </location>
</feature>
<evidence type="ECO:0000256" key="1">
    <source>
        <dbReference type="ARBA" id="ARBA00022527"/>
    </source>
</evidence>
<keyword evidence="4" id="KW-0418">Kinase</keyword>
<keyword evidence="3" id="KW-0547">Nucleotide-binding</keyword>
<keyword evidence="5" id="KW-0067">ATP-binding</keyword>
<evidence type="ECO:0000256" key="3">
    <source>
        <dbReference type="ARBA" id="ARBA00022741"/>
    </source>
</evidence>
<organism evidence="8 9">
    <name type="scientific">Biomphalaria glabrata</name>
    <name type="common">Bloodfluke planorb</name>
    <name type="synonym">Freshwater snail</name>
    <dbReference type="NCBI Taxonomy" id="6526"/>
    <lineage>
        <taxon>Eukaryota</taxon>
        <taxon>Metazoa</taxon>
        <taxon>Spiralia</taxon>
        <taxon>Lophotrochozoa</taxon>
        <taxon>Mollusca</taxon>
        <taxon>Gastropoda</taxon>
        <taxon>Heterobranchia</taxon>
        <taxon>Euthyneura</taxon>
        <taxon>Panpulmonata</taxon>
        <taxon>Hygrophila</taxon>
        <taxon>Lymnaeoidea</taxon>
        <taxon>Planorbidae</taxon>
        <taxon>Biomphalaria</taxon>
    </lineage>
</organism>
<dbReference type="PANTHER" id="PTHR24353:SF147">
    <property type="entry name" value="CGMP-DEPENDENT SERINE_THREONIN PROTEIN KINASE-RELATED"/>
    <property type="match status" value="1"/>
</dbReference>
<dbReference type="PROSITE" id="PS50011">
    <property type="entry name" value="PROTEIN_KINASE_DOM"/>
    <property type="match status" value="1"/>
</dbReference>
<gene>
    <name evidence="9" type="primary">LOC106078149</name>
</gene>
<evidence type="ECO:0000256" key="6">
    <source>
        <dbReference type="SAM" id="MobiDB-lite"/>
    </source>
</evidence>
<evidence type="ECO:0000313" key="8">
    <source>
        <dbReference type="Proteomes" id="UP001165740"/>
    </source>
</evidence>
<evidence type="ECO:0000259" key="7">
    <source>
        <dbReference type="PROSITE" id="PS50011"/>
    </source>
</evidence>
<dbReference type="GO" id="GO:0005524">
    <property type="term" value="F:ATP binding"/>
    <property type="evidence" value="ECO:0007669"/>
    <property type="project" value="UniProtKB-KW"/>
</dbReference>
<sequence>MKMMNCQPDCTKPVASDTSSKASTSQDSRRTSMQEKLSVISQPGDPEYYQFLDSEMAVREVSGNSKRLYDYRYFSKVARFSVDEEMSLIGREYHMVEQVYYNTFPKHLPMIWKTYDPESFQVLKKDFARGTSGKIELVVHKRSKYLGVLKSLPLSKITEARTEFNILNQCRECPFVINVLDGFESTKLRFRDYSHFILMEFAPFLTLDHLTHAMKGVGSTNARLFCMEVTMALEYLHAKNILHRDVKPENIYILISGHVVLGDLGSAIQLDSSTLTLGRCATYVTRAPEIWNKEPYGKAADVWSLGVTVYNIISNQWPFVSPYQHIQIEKVNAGNVVYGNKFCKESSNFIAKMIVVDPKERAPCKELLKHPYFDSVKPPYDPPYSAVHYLHLYDKNVESDIIKDLLNKEGRDTQVTAI</sequence>
<dbReference type="InterPro" id="IPR011009">
    <property type="entry name" value="Kinase-like_dom_sf"/>
</dbReference>
<dbReference type="Pfam" id="PF00069">
    <property type="entry name" value="Pkinase"/>
    <property type="match status" value="1"/>
</dbReference>